<dbReference type="Gene3D" id="1.20.1250.20">
    <property type="entry name" value="MFS general substrate transporter like domains"/>
    <property type="match status" value="2"/>
</dbReference>
<accession>A0A4P5NP94</accession>
<feature type="transmembrane region" description="Helical" evidence="4">
    <location>
        <begin position="100"/>
        <end position="120"/>
    </location>
</feature>
<evidence type="ECO:0000256" key="2">
    <source>
        <dbReference type="ARBA" id="ARBA00022475"/>
    </source>
</evidence>
<evidence type="ECO:0000256" key="4">
    <source>
        <dbReference type="SAM" id="Phobius"/>
    </source>
</evidence>
<evidence type="ECO:0000313" key="6">
    <source>
        <dbReference type="Proteomes" id="UP000315095"/>
    </source>
</evidence>
<dbReference type="SUPFAM" id="SSF103473">
    <property type="entry name" value="MFS general substrate transporter"/>
    <property type="match status" value="1"/>
</dbReference>
<keyword evidence="2" id="KW-1003">Cell membrane</keyword>
<feature type="transmembrane region" description="Helical" evidence="4">
    <location>
        <begin position="328"/>
        <end position="346"/>
    </location>
</feature>
<evidence type="ECO:0000256" key="1">
    <source>
        <dbReference type="ARBA" id="ARBA00004429"/>
    </source>
</evidence>
<dbReference type="Proteomes" id="UP000315095">
    <property type="component" value="Unassembled WGS sequence"/>
</dbReference>
<dbReference type="EMBL" id="BDLU01000001">
    <property type="protein sequence ID" value="GCE81874.1"/>
    <property type="molecule type" value="Genomic_DNA"/>
</dbReference>
<keyword evidence="4" id="KW-0812">Transmembrane</keyword>
<feature type="transmembrane region" description="Helical" evidence="4">
    <location>
        <begin position="352"/>
        <end position="372"/>
    </location>
</feature>
<sequence>MLRIHYNQGAAQTAPRQKGNDLAQHRMAGMDSAHGMRPLAVMAGLFFIIGFVTWLNGPLITFVQVAFGLGPVGAFLVPMCFYLSYLVCAFPAMGLARRMGLRDGIVLALVIMAAGTSVFGECVGGRWYPGALAGLSVLGAGLTLLQVTVNPYVTMLGPPQGAARRIATMGIANKVSGIIAPIIFSVLVMYDIGDVMTHLANAGDREQREAVLATFAHAVVMPYRCLAVVLLLVALGLRHAGLPDIRLVDTDDTMPRSGRMPVRAWVGIAVVFIYVGVEVMAGDAIGVYGRGMGISLGQARFLTSLTLGAMLAGYAAGTVMVPALCGAVRYLLSSTVLGMVLCFAATMMPGVGSVLCVALLGLANAMMMPILFPLVLQVAGNGQYLATALLVMAFSGGAFMPQLFAGLIPVVGMKPSFMGIMLLAYGIIGGYALWMERAGRSNPDLGDRR</sequence>
<gene>
    <name evidence="5" type="ORF">MSKU9_0015</name>
</gene>
<feature type="region of interest" description="Disordered" evidence="3">
    <location>
        <begin position="1"/>
        <end position="20"/>
    </location>
</feature>
<feature type="transmembrane region" description="Helical" evidence="4">
    <location>
        <begin position="301"/>
        <end position="321"/>
    </location>
</feature>
<evidence type="ECO:0000313" key="5">
    <source>
        <dbReference type="EMBL" id="GCE81874.1"/>
    </source>
</evidence>
<comment type="subcellular location">
    <subcellularLocation>
        <location evidence="1">Cell inner membrane</location>
        <topology evidence="1">Multi-pass membrane protein</topology>
    </subcellularLocation>
</comment>
<feature type="transmembrane region" description="Helical" evidence="4">
    <location>
        <begin position="384"/>
        <end position="404"/>
    </location>
</feature>
<dbReference type="PANTHER" id="PTHR43702">
    <property type="entry name" value="L-FUCOSE-PROTON SYMPORTER"/>
    <property type="match status" value="1"/>
</dbReference>
<dbReference type="PANTHER" id="PTHR43702:SF12">
    <property type="entry name" value="N-ACETYL GLUCOSAMINE TRANSPORTER NAGP"/>
    <property type="match status" value="1"/>
</dbReference>
<feature type="transmembrane region" description="Helical" evidence="4">
    <location>
        <begin position="264"/>
        <end position="289"/>
    </location>
</feature>
<protein>
    <submittedName>
        <fullName evidence="5">Sugar permease</fullName>
    </submittedName>
</protein>
<keyword evidence="6" id="KW-1185">Reference proteome</keyword>
<name>A0A4P5NP94_9PROT</name>
<reference evidence="6" key="1">
    <citation type="submission" date="2017-01" db="EMBL/GenBank/DDBJ databases">
        <title>Komagataeibacter sp. MSKU9 whole genome sequencing project.</title>
        <authorList>
            <person name="Matsutani M."/>
            <person name="Naloka K."/>
            <person name="Theeragool G."/>
            <person name="Yakushi T."/>
            <person name="Matsushita K."/>
        </authorList>
    </citation>
    <scope>NUCLEOTIDE SEQUENCE [LARGE SCALE GENOMIC DNA]</scope>
    <source>
        <strain evidence="6">MSKU9</strain>
    </source>
</reference>
<proteinExistence type="predicted"/>
<dbReference type="InterPro" id="IPR050375">
    <property type="entry name" value="MFS_TsgA-like"/>
</dbReference>
<keyword evidence="4" id="KW-0472">Membrane</keyword>
<dbReference type="AlphaFoldDB" id="A0A4P5NP94"/>
<feature type="transmembrane region" description="Helical" evidence="4">
    <location>
        <begin position="166"/>
        <end position="190"/>
    </location>
</feature>
<feature type="transmembrane region" description="Helical" evidence="4">
    <location>
        <begin position="126"/>
        <end position="145"/>
    </location>
</feature>
<comment type="caution">
    <text evidence="5">The sequence shown here is derived from an EMBL/GenBank/DDBJ whole genome shotgun (WGS) entry which is preliminary data.</text>
</comment>
<dbReference type="GO" id="GO:0005886">
    <property type="term" value="C:plasma membrane"/>
    <property type="evidence" value="ECO:0007669"/>
    <property type="project" value="UniProtKB-SubCell"/>
</dbReference>
<keyword evidence="4" id="KW-1133">Transmembrane helix</keyword>
<dbReference type="InterPro" id="IPR036259">
    <property type="entry name" value="MFS_trans_sf"/>
</dbReference>
<organism evidence="5 6">
    <name type="scientific">Komagataeibacter diospyri</name>
    <dbReference type="NCBI Taxonomy" id="1932662"/>
    <lineage>
        <taxon>Bacteria</taxon>
        <taxon>Pseudomonadati</taxon>
        <taxon>Pseudomonadota</taxon>
        <taxon>Alphaproteobacteria</taxon>
        <taxon>Acetobacterales</taxon>
        <taxon>Acetobacteraceae</taxon>
        <taxon>Komagataeibacter</taxon>
    </lineage>
</organism>
<feature type="transmembrane region" description="Helical" evidence="4">
    <location>
        <begin position="61"/>
        <end position="88"/>
    </location>
</feature>
<feature type="transmembrane region" description="Helical" evidence="4">
    <location>
        <begin position="416"/>
        <end position="434"/>
    </location>
</feature>
<evidence type="ECO:0000256" key="3">
    <source>
        <dbReference type="SAM" id="MobiDB-lite"/>
    </source>
</evidence>
<feature type="transmembrane region" description="Helical" evidence="4">
    <location>
        <begin position="36"/>
        <end position="55"/>
    </location>
</feature>
<feature type="transmembrane region" description="Helical" evidence="4">
    <location>
        <begin position="210"/>
        <end position="237"/>
    </location>
</feature>